<reference evidence="2" key="1">
    <citation type="submission" date="2023-03" db="EMBL/GenBank/DDBJ databases">
        <title>Actinorhabdospora filicis NBRC 111898.</title>
        <authorList>
            <person name="Ichikawa N."/>
            <person name="Sato H."/>
            <person name="Tonouchi N."/>
        </authorList>
    </citation>
    <scope>NUCLEOTIDE SEQUENCE</scope>
    <source>
        <strain evidence="2">NBRC 111898</strain>
    </source>
</reference>
<evidence type="ECO:0000313" key="2">
    <source>
        <dbReference type="EMBL" id="GLZ79844.1"/>
    </source>
</evidence>
<dbReference type="AlphaFoldDB" id="A0A9W6SMW5"/>
<keyword evidence="1" id="KW-1133">Transmembrane helix</keyword>
<proteinExistence type="predicted"/>
<dbReference type="Proteomes" id="UP001165079">
    <property type="component" value="Unassembled WGS sequence"/>
</dbReference>
<dbReference type="EMBL" id="BSTX01000003">
    <property type="protein sequence ID" value="GLZ79844.1"/>
    <property type="molecule type" value="Genomic_DNA"/>
</dbReference>
<sequence>MAGAVGVALTRMGAGKIAMVFLVAALVLAVLTFAGPALMLGRGSPGGVIAVAVAHAVGCLGAIPGIVPEDVVSPWVFQAWLVFAPMTLWILVALWLPGSREWLAWKRRARESAPAVAEQEAEPEASAPR</sequence>
<evidence type="ECO:0000256" key="1">
    <source>
        <dbReference type="SAM" id="Phobius"/>
    </source>
</evidence>
<name>A0A9W6SMW5_9ACTN</name>
<organism evidence="2 3">
    <name type="scientific">Actinorhabdospora filicis</name>
    <dbReference type="NCBI Taxonomy" id="1785913"/>
    <lineage>
        <taxon>Bacteria</taxon>
        <taxon>Bacillati</taxon>
        <taxon>Actinomycetota</taxon>
        <taxon>Actinomycetes</taxon>
        <taxon>Micromonosporales</taxon>
        <taxon>Micromonosporaceae</taxon>
        <taxon>Actinorhabdospora</taxon>
    </lineage>
</organism>
<evidence type="ECO:0000313" key="3">
    <source>
        <dbReference type="Proteomes" id="UP001165079"/>
    </source>
</evidence>
<accession>A0A9W6SMW5</accession>
<gene>
    <name evidence="2" type="ORF">Afil01_46510</name>
</gene>
<keyword evidence="1" id="KW-0812">Transmembrane</keyword>
<feature type="transmembrane region" description="Helical" evidence="1">
    <location>
        <begin position="47"/>
        <end position="67"/>
    </location>
</feature>
<protein>
    <submittedName>
        <fullName evidence="2">Uncharacterized protein</fullName>
    </submittedName>
</protein>
<comment type="caution">
    <text evidence="2">The sequence shown here is derived from an EMBL/GenBank/DDBJ whole genome shotgun (WGS) entry which is preliminary data.</text>
</comment>
<keyword evidence="1" id="KW-0472">Membrane</keyword>
<keyword evidence="3" id="KW-1185">Reference proteome</keyword>
<feature type="transmembrane region" description="Helical" evidence="1">
    <location>
        <begin position="17"/>
        <end position="40"/>
    </location>
</feature>
<feature type="transmembrane region" description="Helical" evidence="1">
    <location>
        <begin position="79"/>
        <end position="98"/>
    </location>
</feature>